<dbReference type="GO" id="GO:0030688">
    <property type="term" value="C:preribosome, small subunit precursor"/>
    <property type="evidence" value="ECO:0007669"/>
    <property type="project" value="InterPro"/>
</dbReference>
<evidence type="ECO:0008006" key="7">
    <source>
        <dbReference type="Google" id="ProtNLM"/>
    </source>
</evidence>
<dbReference type="GO" id="GO:0005634">
    <property type="term" value="C:nucleus"/>
    <property type="evidence" value="ECO:0007669"/>
    <property type="project" value="UniProtKB-SubCell"/>
</dbReference>
<evidence type="ECO:0000256" key="4">
    <source>
        <dbReference type="ARBA" id="ARBA00023242"/>
    </source>
</evidence>
<feature type="compositionally biased region" description="Acidic residues" evidence="5">
    <location>
        <begin position="223"/>
        <end position="242"/>
    </location>
</feature>
<evidence type="ECO:0000256" key="5">
    <source>
        <dbReference type="SAM" id="MobiDB-lite"/>
    </source>
</evidence>
<dbReference type="PANTHER" id="PTHR13026">
    <property type="entry name" value="NNP-1 PROTEIN NOVEL NUCLEAR PROTEIN 1 NOP52"/>
    <property type="match status" value="1"/>
</dbReference>
<feature type="region of interest" description="Disordered" evidence="5">
    <location>
        <begin position="218"/>
        <end position="291"/>
    </location>
</feature>
<protein>
    <recommendedName>
        <fullName evidence="7">Ribosomal RNA-processing protein 1</fullName>
    </recommendedName>
</protein>
<dbReference type="Pfam" id="PF05997">
    <property type="entry name" value="Nop52"/>
    <property type="match status" value="1"/>
</dbReference>
<comment type="similarity">
    <text evidence="2">Belongs to the RRP1 family.</text>
</comment>
<dbReference type="InterPro" id="IPR016024">
    <property type="entry name" value="ARM-type_fold"/>
</dbReference>
<dbReference type="GO" id="GO:0006364">
    <property type="term" value="P:rRNA processing"/>
    <property type="evidence" value="ECO:0007669"/>
    <property type="project" value="UniProtKB-KW"/>
</dbReference>
<proteinExistence type="inferred from homology"/>
<organism evidence="6">
    <name type="scientific">Lichtheimia ramosa</name>
    <dbReference type="NCBI Taxonomy" id="688394"/>
    <lineage>
        <taxon>Eukaryota</taxon>
        <taxon>Fungi</taxon>
        <taxon>Fungi incertae sedis</taxon>
        <taxon>Mucoromycota</taxon>
        <taxon>Mucoromycotina</taxon>
        <taxon>Mucoromycetes</taxon>
        <taxon>Mucorales</taxon>
        <taxon>Lichtheimiaceae</taxon>
        <taxon>Lichtheimia</taxon>
    </lineage>
</organism>
<name>A0A077WZ24_9FUNG</name>
<dbReference type="InterPro" id="IPR010301">
    <property type="entry name" value="RRP1"/>
</dbReference>
<evidence type="ECO:0000313" key="6">
    <source>
        <dbReference type="EMBL" id="CDS12057.1"/>
    </source>
</evidence>
<dbReference type="PANTHER" id="PTHR13026:SF0">
    <property type="entry name" value="RIBOSOMAL RNA PROCESSING 1B"/>
    <property type="match status" value="1"/>
</dbReference>
<dbReference type="SUPFAM" id="SSF48371">
    <property type="entry name" value="ARM repeat"/>
    <property type="match status" value="1"/>
</dbReference>
<dbReference type="OrthoDB" id="2019504at2759"/>
<accession>A0A077WZ24</accession>
<dbReference type="EMBL" id="LK023357">
    <property type="protein sequence ID" value="CDS12057.1"/>
    <property type="molecule type" value="Genomic_DNA"/>
</dbReference>
<gene>
    <name evidence="6" type="ORF">LRAMOSA04252</name>
</gene>
<keyword evidence="3" id="KW-0698">rRNA processing</keyword>
<keyword evidence="4" id="KW-0539">Nucleus</keyword>
<evidence type="ECO:0000256" key="2">
    <source>
        <dbReference type="ARBA" id="ARBA00006374"/>
    </source>
</evidence>
<evidence type="ECO:0000256" key="1">
    <source>
        <dbReference type="ARBA" id="ARBA00004123"/>
    </source>
</evidence>
<comment type="subcellular location">
    <subcellularLocation>
        <location evidence="1">Nucleus</location>
    </subcellularLocation>
</comment>
<reference evidence="6" key="1">
    <citation type="journal article" date="2014" name="Genome Announc.">
        <title>De novo whole-genome sequence and genome annotation of Lichtheimia ramosa.</title>
        <authorList>
            <person name="Linde J."/>
            <person name="Schwartze V."/>
            <person name="Binder U."/>
            <person name="Lass-Florl C."/>
            <person name="Voigt K."/>
            <person name="Horn F."/>
        </authorList>
    </citation>
    <scope>NUCLEOTIDE SEQUENCE</scope>
    <source>
        <strain evidence="6">JMRC FSU:6197</strain>
    </source>
</reference>
<evidence type="ECO:0000256" key="3">
    <source>
        <dbReference type="ARBA" id="ARBA00022552"/>
    </source>
</evidence>
<sequence>MDTIGPEVSLPFGKELAANEKKTRDKAVRSLRKFIATGADLSKADLLKLWKGLFYCYWMSDKPLVQQALAQDLGSLLLDLSTDSFIPFLEAFWEIHCLQWHGIDRIRLDKYYMLLRRMIFFAFLYLANQDWNEEITEAYMTMLLEGPLHPTDRSKPDSIRYHIIDIYFEELDKILELQREQGEEIHLDMEAIKRPLAVSSKDAINKVTRKKAKEALAVRKQQEEEEKEEDEDASEELEQAQVEEDKIASEDSEPEQDVEEEEEEEEVKPKKSSSSKKRKASTKKQSKKRKL</sequence>
<feature type="compositionally biased region" description="Acidic residues" evidence="5">
    <location>
        <begin position="250"/>
        <end position="266"/>
    </location>
</feature>
<feature type="compositionally biased region" description="Basic residues" evidence="5">
    <location>
        <begin position="270"/>
        <end position="291"/>
    </location>
</feature>
<dbReference type="AlphaFoldDB" id="A0A077WZ24"/>